<organism evidence="1 2">
    <name type="scientific">Herbaspirillum frisingense</name>
    <dbReference type="NCBI Taxonomy" id="92645"/>
    <lineage>
        <taxon>Bacteria</taxon>
        <taxon>Pseudomonadati</taxon>
        <taxon>Pseudomonadota</taxon>
        <taxon>Betaproteobacteria</taxon>
        <taxon>Burkholderiales</taxon>
        <taxon>Oxalobacteraceae</taxon>
        <taxon>Herbaspirillum</taxon>
    </lineage>
</organism>
<accession>A0ABU1PH00</accession>
<proteinExistence type="predicted"/>
<dbReference type="RefSeq" id="WP_158243320.1">
    <property type="nucleotide sequence ID" value="NZ_CP049139.1"/>
</dbReference>
<gene>
    <name evidence="1" type="ORF">J2W50_003432</name>
</gene>
<keyword evidence="2" id="KW-1185">Reference proteome</keyword>
<protein>
    <submittedName>
        <fullName evidence="1">Uncharacterized protein</fullName>
    </submittedName>
</protein>
<dbReference type="EMBL" id="JAVDSJ010000004">
    <property type="protein sequence ID" value="MDR6585216.1"/>
    <property type="molecule type" value="Genomic_DNA"/>
</dbReference>
<sequence length="49" mass="5253">MESFLLDCMQLATGFFDAASTFVMACDIGVPDASHEAHGRHFMTALGMA</sequence>
<evidence type="ECO:0000313" key="2">
    <source>
        <dbReference type="Proteomes" id="UP001260715"/>
    </source>
</evidence>
<dbReference type="Proteomes" id="UP001260715">
    <property type="component" value="Unassembled WGS sequence"/>
</dbReference>
<comment type="caution">
    <text evidence="1">The sequence shown here is derived from an EMBL/GenBank/DDBJ whole genome shotgun (WGS) entry which is preliminary data.</text>
</comment>
<evidence type="ECO:0000313" key="1">
    <source>
        <dbReference type="EMBL" id="MDR6585216.1"/>
    </source>
</evidence>
<reference evidence="1 2" key="1">
    <citation type="submission" date="2023-07" db="EMBL/GenBank/DDBJ databases">
        <title>Sorghum-associated microbial communities from plants grown in Nebraska, USA.</title>
        <authorList>
            <person name="Schachtman D."/>
        </authorList>
    </citation>
    <scope>NUCLEOTIDE SEQUENCE [LARGE SCALE GENOMIC DNA]</scope>
    <source>
        <strain evidence="1 2">596</strain>
    </source>
</reference>
<name>A0ABU1PH00_9BURK</name>